<evidence type="ECO:0000313" key="1">
    <source>
        <dbReference type="Proteomes" id="UP000887563"/>
    </source>
</evidence>
<protein>
    <submittedName>
        <fullName evidence="2">Uncharacterized protein</fullName>
    </submittedName>
</protein>
<organism evidence="1 2">
    <name type="scientific">Meloidogyne incognita</name>
    <name type="common">Southern root-knot nematode worm</name>
    <name type="synonym">Oxyuris incognita</name>
    <dbReference type="NCBI Taxonomy" id="6306"/>
    <lineage>
        <taxon>Eukaryota</taxon>
        <taxon>Metazoa</taxon>
        <taxon>Ecdysozoa</taxon>
        <taxon>Nematoda</taxon>
        <taxon>Chromadorea</taxon>
        <taxon>Rhabditida</taxon>
        <taxon>Tylenchina</taxon>
        <taxon>Tylenchomorpha</taxon>
        <taxon>Tylenchoidea</taxon>
        <taxon>Meloidogynidae</taxon>
        <taxon>Meloidogyninae</taxon>
        <taxon>Meloidogyne</taxon>
        <taxon>Meloidogyne incognita group</taxon>
    </lineage>
</organism>
<sequence>MDWSFTVHGLLQDPFLLVCVRELRCRVPSCTLPIQQLAQKLYVEQEHTSLLQLALSVFKAGLEDFKLFTLLLDGLLCLNVGTVETTFHLNSQCLEFSQCAMSTIFSITSGSICFFKSGLEFTDFSSQTSILEVELMKFTVSIG</sequence>
<proteinExistence type="predicted"/>
<dbReference type="WBParaSite" id="Minc3s00123g05264">
    <property type="protein sequence ID" value="Minc3s00123g05264"/>
    <property type="gene ID" value="Minc3s00123g05264"/>
</dbReference>
<evidence type="ECO:0000313" key="2">
    <source>
        <dbReference type="WBParaSite" id="Minc3s00123g05264"/>
    </source>
</evidence>
<dbReference type="Proteomes" id="UP000887563">
    <property type="component" value="Unplaced"/>
</dbReference>
<keyword evidence="1" id="KW-1185">Reference proteome</keyword>
<accession>A0A914KUR0</accession>
<dbReference type="AlphaFoldDB" id="A0A914KUR0"/>
<name>A0A914KUR0_MELIC</name>
<reference evidence="2" key="1">
    <citation type="submission" date="2022-11" db="UniProtKB">
        <authorList>
            <consortium name="WormBaseParasite"/>
        </authorList>
    </citation>
    <scope>IDENTIFICATION</scope>
</reference>